<keyword evidence="7" id="KW-0521">NADP</keyword>
<evidence type="ECO:0000256" key="3">
    <source>
        <dbReference type="ARBA" id="ARBA00022528"/>
    </source>
</evidence>
<dbReference type="GO" id="GO:0070402">
    <property type="term" value="F:NADPH binding"/>
    <property type="evidence" value="ECO:0007669"/>
    <property type="project" value="InterPro"/>
</dbReference>
<dbReference type="InterPro" id="IPR036291">
    <property type="entry name" value="NAD(P)-bd_dom_sf"/>
</dbReference>
<keyword evidence="5" id="KW-0934">Plastid</keyword>
<evidence type="ECO:0000256" key="1">
    <source>
        <dbReference type="ARBA" id="ARBA00004229"/>
    </source>
</evidence>
<keyword evidence="11" id="KW-0520">NAD</keyword>
<dbReference type="InterPro" id="IPR000846">
    <property type="entry name" value="DapB_N"/>
</dbReference>
<dbReference type="FunFam" id="3.30.360.10:FF:000037">
    <property type="entry name" value="4-hydroxy-tetrahydrodipicolinate reductase 2, chloroplastic"/>
    <property type="match status" value="1"/>
</dbReference>
<dbReference type="GO" id="GO:0019877">
    <property type="term" value="P:diaminopimelate biosynthetic process"/>
    <property type="evidence" value="ECO:0007669"/>
    <property type="project" value="UniProtKB-KW"/>
</dbReference>
<keyword evidence="6" id="KW-0430">Lectin</keyword>
<evidence type="ECO:0000313" key="21">
    <source>
        <dbReference type="EMBL" id="PPR85141.1"/>
    </source>
</evidence>
<dbReference type="Gene3D" id="2.40.50.40">
    <property type="match status" value="1"/>
</dbReference>
<keyword evidence="10" id="KW-0560">Oxidoreductase</keyword>
<keyword evidence="19" id="KW-0812">Transmembrane</keyword>
<evidence type="ECO:0000313" key="22">
    <source>
        <dbReference type="Proteomes" id="UP000239757"/>
    </source>
</evidence>
<dbReference type="EC" id="1.17.1.8" evidence="14"/>
<dbReference type="InterPro" id="IPR019825">
    <property type="entry name" value="Lectin_legB_Mn/Ca_BS"/>
</dbReference>
<dbReference type="FunFam" id="3.40.50.720:FF:000264">
    <property type="entry name" value="4-hydroxy-tetrahydrodipicolinate reductase 2 chloroplastic"/>
    <property type="match status" value="1"/>
</dbReference>
<evidence type="ECO:0000256" key="18">
    <source>
        <dbReference type="SAM" id="MobiDB-lite"/>
    </source>
</evidence>
<dbReference type="InterPro" id="IPR022663">
    <property type="entry name" value="DapB_C"/>
</dbReference>
<evidence type="ECO:0000256" key="6">
    <source>
        <dbReference type="ARBA" id="ARBA00022734"/>
    </source>
</evidence>
<evidence type="ECO:0000256" key="8">
    <source>
        <dbReference type="ARBA" id="ARBA00022915"/>
    </source>
</evidence>
<comment type="function">
    <text evidence="17">Catalyzes the conversion of 4-hydroxy-tetrahydrodipicolinate (HTPA) to tetrahydrodipicolinate.</text>
</comment>
<dbReference type="InterPro" id="IPR016197">
    <property type="entry name" value="Chromo-like_dom_sf"/>
</dbReference>
<dbReference type="Gene3D" id="2.60.120.200">
    <property type="match status" value="1"/>
</dbReference>
<evidence type="ECO:0000256" key="12">
    <source>
        <dbReference type="ARBA" id="ARBA00023154"/>
    </source>
</evidence>
<feature type="region of interest" description="Disordered" evidence="18">
    <location>
        <begin position="140"/>
        <end position="172"/>
    </location>
</feature>
<keyword evidence="8" id="KW-0220">Diaminopimelate biosynthesis</keyword>
<dbReference type="PROSITE" id="PS00307">
    <property type="entry name" value="LECTIN_LEGUME_BETA"/>
    <property type="match status" value="1"/>
</dbReference>
<dbReference type="InterPro" id="IPR000953">
    <property type="entry name" value="Chromo/chromo_shadow_dom"/>
</dbReference>
<dbReference type="InterPro" id="IPR023780">
    <property type="entry name" value="Chromo_domain"/>
</dbReference>
<evidence type="ECO:0000256" key="16">
    <source>
        <dbReference type="ARBA" id="ARBA00049396"/>
    </source>
</evidence>
<dbReference type="CDD" id="cd02274">
    <property type="entry name" value="DHDPR_N"/>
    <property type="match status" value="1"/>
</dbReference>
<dbReference type="NCBIfam" id="TIGR02130">
    <property type="entry name" value="dapB_plant"/>
    <property type="match status" value="1"/>
</dbReference>
<comment type="similarity">
    <text evidence="2">Belongs to the DapB family.</text>
</comment>
<dbReference type="InterPro" id="IPR023940">
    <property type="entry name" value="DHDPR_bac"/>
</dbReference>
<dbReference type="Pfam" id="PF01113">
    <property type="entry name" value="DapB_N"/>
    <property type="match status" value="1"/>
</dbReference>
<dbReference type="Pfam" id="PF00385">
    <property type="entry name" value="Chromo"/>
    <property type="match status" value="1"/>
</dbReference>
<dbReference type="SUPFAM" id="SSF54160">
    <property type="entry name" value="Chromo domain-like"/>
    <property type="match status" value="1"/>
</dbReference>
<dbReference type="Gene3D" id="3.40.50.720">
    <property type="entry name" value="NAD(P)-binding Rossmann-like Domain"/>
    <property type="match status" value="1"/>
</dbReference>
<keyword evidence="12" id="KW-0457">Lysine biosynthesis</keyword>
<dbReference type="SUPFAM" id="SSF49899">
    <property type="entry name" value="Concanavalin A-like lectins/glucanases"/>
    <property type="match status" value="1"/>
</dbReference>
<evidence type="ECO:0000256" key="13">
    <source>
        <dbReference type="ARBA" id="ARBA00037922"/>
    </source>
</evidence>
<gene>
    <name evidence="21" type="ORF">GOBAR_AA35554</name>
</gene>
<evidence type="ECO:0000256" key="17">
    <source>
        <dbReference type="ARBA" id="ARBA00057936"/>
    </source>
</evidence>
<dbReference type="InterPro" id="IPR001220">
    <property type="entry name" value="Legume_lectin_dom"/>
</dbReference>
<protein>
    <recommendedName>
        <fullName evidence="14">4-hydroxy-tetrahydrodipicolinate reductase</fullName>
        <ecNumber evidence="14">1.17.1.8</ecNumber>
    </recommendedName>
</protein>
<evidence type="ECO:0000256" key="7">
    <source>
        <dbReference type="ARBA" id="ARBA00022857"/>
    </source>
</evidence>
<evidence type="ECO:0000256" key="15">
    <source>
        <dbReference type="ARBA" id="ARBA00049080"/>
    </source>
</evidence>
<dbReference type="GO" id="GO:0009089">
    <property type="term" value="P:lysine biosynthetic process via diaminopimelate"/>
    <property type="evidence" value="ECO:0007669"/>
    <property type="project" value="InterPro"/>
</dbReference>
<dbReference type="Pfam" id="PF05173">
    <property type="entry name" value="DapB_C"/>
    <property type="match status" value="1"/>
</dbReference>
<evidence type="ECO:0000256" key="5">
    <source>
        <dbReference type="ARBA" id="ARBA00022640"/>
    </source>
</evidence>
<proteinExistence type="inferred from homology"/>
<accession>A0A2P5W247</accession>
<keyword evidence="19" id="KW-1133">Transmembrane helix</keyword>
<dbReference type="InterPro" id="IPR013320">
    <property type="entry name" value="ConA-like_dom_sf"/>
</dbReference>
<evidence type="ECO:0000256" key="9">
    <source>
        <dbReference type="ARBA" id="ARBA00022946"/>
    </source>
</evidence>
<dbReference type="GO" id="GO:0008839">
    <property type="term" value="F:4-hydroxy-tetrahydrodipicolinate reductase"/>
    <property type="evidence" value="ECO:0007669"/>
    <property type="project" value="UniProtKB-EC"/>
</dbReference>
<keyword evidence="9" id="KW-0809">Transit peptide</keyword>
<dbReference type="EMBL" id="KZ669533">
    <property type="protein sequence ID" value="PPR85141.1"/>
    <property type="molecule type" value="Genomic_DNA"/>
</dbReference>
<feature type="compositionally biased region" description="Polar residues" evidence="18">
    <location>
        <begin position="245"/>
        <end position="256"/>
    </location>
</feature>
<evidence type="ECO:0000256" key="4">
    <source>
        <dbReference type="ARBA" id="ARBA00022605"/>
    </source>
</evidence>
<evidence type="ECO:0000256" key="19">
    <source>
        <dbReference type="SAM" id="Phobius"/>
    </source>
</evidence>
<dbReference type="GO" id="GO:0009570">
    <property type="term" value="C:chloroplast stroma"/>
    <property type="evidence" value="ECO:0007669"/>
    <property type="project" value="TreeGrafter"/>
</dbReference>
<comment type="catalytic activity">
    <reaction evidence="15">
        <text>(S)-2,3,4,5-tetrahydrodipicolinate + NADP(+) + H2O = (2S,4S)-4-hydroxy-2,3,4,5-tetrahydrodipicolinate + NADPH + H(+)</text>
        <dbReference type="Rhea" id="RHEA:35331"/>
        <dbReference type="ChEBI" id="CHEBI:15377"/>
        <dbReference type="ChEBI" id="CHEBI:15378"/>
        <dbReference type="ChEBI" id="CHEBI:16845"/>
        <dbReference type="ChEBI" id="CHEBI:57783"/>
        <dbReference type="ChEBI" id="CHEBI:58349"/>
        <dbReference type="ChEBI" id="CHEBI:67139"/>
        <dbReference type="EC" id="1.17.1.8"/>
    </reaction>
</comment>
<evidence type="ECO:0000256" key="2">
    <source>
        <dbReference type="ARBA" id="ARBA00006642"/>
    </source>
</evidence>
<dbReference type="PANTHER" id="PTHR20836:SF0">
    <property type="entry name" value="4-HYDROXY-TETRAHYDRODIPICOLINATE REDUCTASE 1, CHLOROPLASTIC-RELATED"/>
    <property type="match status" value="1"/>
</dbReference>
<dbReference type="PROSITE" id="PS50013">
    <property type="entry name" value="CHROMO_2"/>
    <property type="match status" value="1"/>
</dbReference>
<comment type="pathway">
    <text evidence="13">Amino-acid biosynthesis; L-lysine biosynthesis via DAP pathway; (S)-tetrahydrodipicolinate from L-aspartate: step 4/4.</text>
</comment>
<feature type="region of interest" description="Disordered" evidence="18">
    <location>
        <begin position="201"/>
        <end position="256"/>
    </location>
</feature>
<feature type="region of interest" description="Disordered" evidence="18">
    <location>
        <begin position="68"/>
        <end position="96"/>
    </location>
</feature>
<comment type="subcellular location">
    <subcellularLocation>
        <location evidence="1">Plastid</location>
        <location evidence="1">Chloroplast</location>
    </subcellularLocation>
</comment>
<dbReference type="AlphaFoldDB" id="A0A2P5W247"/>
<dbReference type="PANTHER" id="PTHR20836">
    <property type="entry name" value="DIHYDRODIPICOLINATE REDUCTASE"/>
    <property type="match status" value="1"/>
</dbReference>
<keyword evidence="4" id="KW-0028">Amino-acid biosynthesis</keyword>
<comment type="catalytic activity">
    <reaction evidence="16">
        <text>(S)-2,3,4,5-tetrahydrodipicolinate + NAD(+) + H2O = (2S,4S)-4-hydroxy-2,3,4,5-tetrahydrodipicolinate + NADH + H(+)</text>
        <dbReference type="Rhea" id="RHEA:35323"/>
        <dbReference type="ChEBI" id="CHEBI:15377"/>
        <dbReference type="ChEBI" id="CHEBI:15378"/>
        <dbReference type="ChEBI" id="CHEBI:16845"/>
        <dbReference type="ChEBI" id="CHEBI:57540"/>
        <dbReference type="ChEBI" id="CHEBI:57945"/>
        <dbReference type="ChEBI" id="CHEBI:67139"/>
        <dbReference type="EC" id="1.17.1.8"/>
    </reaction>
</comment>
<dbReference type="CDD" id="cd00024">
    <property type="entry name" value="CD_CSD"/>
    <property type="match status" value="1"/>
</dbReference>
<organism evidence="21 22">
    <name type="scientific">Gossypium barbadense</name>
    <name type="common">Sea Island cotton</name>
    <name type="synonym">Hibiscus barbadensis</name>
    <dbReference type="NCBI Taxonomy" id="3634"/>
    <lineage>
        <taxon>Eukaryota</taxon>
        <taxon>Viridiplantae</taxon>
        <taxon>Streptophyta</taxon>
        <taxon>Embryophyta</taxon>
        <taxon>Tracheophyta</taxon>
        <taxon>Spermatophyta</taxon>
        <taxon>Magnoliopsida</taxon>
        <taxon>eudicotyledons</taxon>
        <taxon>Gunneridae</taxon>
        <taxon>Pentapetalae</taxon>
        <taxon>rosids</taxon>
        <taxon>malvids</taxon>
        <taxon>Malvales</taxon>
        <taxon>Malvaceae</taxon>
        <taxon>Malvoideae</taxon>
        <taxon>Gossypium</taxon>
    </lineage>
</organism>
<name>A0A2P5W247_GOSBA</name>
<dbReference type="OrthoDB" id="10259487at2759"/>
<evidence type="ECO:0000256" key="14">
    <source>
        <dbReference type="ARBA" id="ARBA00038983"/>
    </source>
</evidence>
<evidence type="ECO:0000259" key="20">
    <source>
        <dbReference type="PROSITE" id="PS50013"/>
    </source>
</evidence>
<reference evidence="21 22" key="1">
    <citation type="submission" date="2015-01" db="EMBL/GenBank/DDBJ databases">
        <title>Genome of allotetraploid Gossypium barbadense reveals genomic plasticity and fiber elongation in cotton evolution.</title>
        <authorList>
            <person name="Chen X."/>
            <person name="Liu X."/>
            <person name="Zhao B."/>
            <person name="Zheng H."/>
            <person name="Hu Y."/>
            <person name="Lu G."/>
            <person name="Yang C."/>
            <person name="Chen J."/>
            <person name="Shan C."/>
            <person name="Zhang L."/>
            <person name="Zhou Y."/>
            <person name="Wang L."/>
            <person name="Guo W."/>
            <person name="Bai Y."/>
            <person name="Ruan J."/>
            <person name="Shangguan X."/>
            <person name="Mao Y."/>
            <person name="Jiang J."/>
            <person name="Zhu Y."/>
            <person name="Lei J."/>
            <person name="Kang H."/>
            <person name="Chen S."/>
            <person name="He X."/>
            <person name="Wang R."/>
            <person name="Wang Y."/>
            <person name="Chen J."/>
            <person name="Wang L."/>
            <person name="Yu S."/>
            <person name="Wang B."/>
            <person name="Wei J."/>
            <person name="Song S."/>
            <person name="Lu X."/>
            <person name="Gao Z."/>
            <person name="Gu W."/>
            <person name="Deng X."/>
            <person name="Ma D."/>
            <person name="Wang S."/>
            <person name="Liang W."/>
            <person name="Fang L."/>
            <person name="Cai C."/>
            <person name="Zhu X."/>
            <person name="Zhou B."/>
            <person name="Zhang Y."/>
            <person name="Chen Z."/>
            <person name="Xu S."/>
            <person name="Zhu R."/>
            <person name="Wang S."/>
            <person name="Zhang T."/>
            <person name="Zhao G."/>
        </authorList>
    </citation>
    <scope>NUCLEOTIDE SEQUENCE [LARGE SCALE GENOMIC DNA]</scope>
    <source>
        <strain evidence="22">cv. Xinhai21</strain>
        <tissue evidence="21">Leaf</tissue>
    </source>
</reference>
<dbReference type="GO" id="GO:0030246">
    <property type="term" value="F:carbohydrate binding"/>
    <property type="evidence" value="ECO:0007669"/>
    <property type="project" value="UniProtKB-KW"/>
</dbReference>
<keyword evidence="3" id="KW-0150">Chloroplast</keyword>
<sequence>MKELSLMMGSLRLKLFVVKGFERVSFNISSNGEYPFPERGWPETANTWEPLENLQSCSDVIDAFEELRSGKHSRKRKRKYGGPHTQSKKKQPCSSGSTYNVTGLELGGVDKAPLVPFDNSGIADLSASSTVIVLAREGERNGNSSNVRRAKRVKDNSSANGSKKIDETKDENDYDTKLSELKGALSSKGGNTDKLAIRFQEGKASEGDGPVNGLQKVDLGESVQNDRRTGAKRRKSGSVKRFTQDPASSGPNLTQNATNVHVGYAITDAEMEIVNLGLAADGSSHRSPIDNSLNVPVITKILKPVGFSASVSANTQDVSVTFLALSSKMASLLKASSNVLRSEKLPFLSRSKTRQGVVPKKITFRLVPIALSLSTSIGTVEHDLRSNSPDIAIPIMVNGCTGKMGKSVIQAADSAGLYVVPVSFDAEKKSGQTVEACGKKILVHGPSDRESILASVFQEYPNLIVVDYTVPATINDNAELYGKVGVPFVMGTTGGDRDQLYKTVEESKVYAVISPQMGKQVVAFLAAMEIMAEQFPGAFSGYSLQVMESHQAGKLDYSGTAKAIISCFQKLGVSFDMDQIQMLRDPKQQIEMVGVPEEHLSGHAFHLYHLTSPDQTVSFEFQHNVCGRSIYAEGTVDAILFLAKKKEDEGQLILSRNSYVVLRAIQVTPDVDGGVAFLINDNSSLPDNSQGWWLGMVNANTNGSSQASVAVEFDTRKSDEQDIEGNHIGLNINRIQSAKQVSLSNYDVYISAGGQDLRKIFMGFFGSTSNETELNCVKSWAFSDADIGGNGNQLWVWIMVPVASVGILVGVAVCLCLRRVYKEERFSGSRCSTSREHRT</sequence>
<feature type="domain" description="Chromo" evidence="20">
    <location>
        <begin position="19"/>
        <end position="76"/>
    </location>
</feature>
<dbReference type="Pfam" id="PF00139">
    <property type="entry name" value="Lectin_legB"/>
    <property type="match status" value="1"/>
</dbReference>
<evidence type="ECO:0000256" key="10">
    <source>
        <dbReference type="ARBA" id="ARBA00023002"/>
    </source>
</evidence>
<feature type="transmembrane region" description="Helical" evidence="19">
    <location>
        <begin position="794"/>
        <end position="817"/>
    </location>
</feature>
<dbReference type="SUPFAM" id="SSF51735">
    <property type="entry name" value="NAD(P)-binding Rossmann-fold domains"/>
    <property type="match status" value="1"/>
</dbReference>
<dbReference type="InterPro" id="IPR011859">
    <property type="entry name" value="Dihydrodipicolinate_Rdtase_pln"/>
</dbReference>
<dbReference type="Proteomes" id="UP000239757">
    <property type="component" value="Unassembled WGS sequence"/>
</dbReference>
<feature type="compositionally biased region" description="Basic residues" evidence="18">
    <location>
        <begin position="70"/>
        <end position="91"/>
    </location>
</feature>
<evidence type="ECO:0000256" key="11">
    <source>
        <dbReference type="ARBA" id="ARBA00023027"/>
    </source>
</evidence>
<keyword evidence="19" id="KW-0472">Membrane</keyword>